<feature type="region of interest" description="Disordered" evidence="1">
    <location>
        <begin position="104"/>
        <end position="127"/>
    </location>
</feature>
<sequence>MEGDLVAQFSEITGATPELATQYLQLADFDIEQSMQLYFENGGAPLTEEPPNHRTALASRTIHIDSDSDDDNSSARAQPSTQAAGASTFEDDAALARRLQEEMYGGGAGDTGGAGVGGGGNDDEGVRAPMARTTETLVGPDLDFGDDDDDDMHTNILSQLRARQRGGHGRAGIFNQRSAPSIWAGDSEETHQERLSRATGGASEASSKSNMLAEMYRPPFEIMTRVPWDVAREEGRDNEKWLLVNVQDSSVFDCQVLNRDLWKDKTVQETIREHFVFLQFSKDDPKAAPYLQYYFQASDVSDNYPHIAIVDPRTGEQMKVWSGPPVIKPAEFLMQLHEFLDRYSLNHNVRNPVAKRKSEKKDKHVEAMTEEEMMEMAINNSLGGGLVPGQKLEDPDDLTRSMEDVKGKGRANDVEDEPMGGTEPPEEQPAEASPFSSIPSNQPHTEPEANPATTTRIQFRHPSGRVIRRFALSDPVQRIYEWLKADPPLEGKAGVEFELNAMGQNLIDSLATSIQDAGLKNGTVMIGYLED</sequence>
<feature type="region of interest" description="Disordered" evidence="1">
    <location>
        <begin position="64"/>
        <end position="89"/>
    </location>
</feature>
<dbReference type="SUPFAM" id="SSF46934">
    <property type="entry name" value="UBA-like"/>
    <property type="match status" value="1"/>
</dbReference>
<dbReference type="Gene3D" id="1.10.8.10">
    <property type="entry name" value="DNA helicase RuvA subunit, C-terminal domain"/>
    <property type="match status" value="1"/>
</dbReference>
<evidence type="ECO:0000259" key="2">
    <source>
        <dbReference type="PROSITE" id="PS50033"/>
    </source>
</evidence>
<dbReference type="GO" id="GO:0005634">
    <property type="term" value="C:nucleus"/>
    <property type="evidence" value="ECO:0007669"/>
    <property type="project" value="TreeGrafter"/>
</dbReference>
<dbReference type="Gene3D" id="3.40.30.10">
    <property type="entry name" value="Glutaredoxin"/>
    <property type="match status" value="1"/>
</dbReference>
<proteinExistence type="predicted"/>
<dbReference type="GO" id="GO:0043130">
    <property type="term" value="F:ubiquitin binding"/>
    <property type="evidence" value="ECO:0007669"/>
    <property type="project" value="TreeGrafter"/>
</dbReference>
<dbReference type="Pfam" id="PF14555">
    <property type="entry name" value="UBA_4"/>
    <property type="match status" value="1"/>
</dbReference>
<dbReference type="RefSeq" id="XP_056543145.1">
    <property type="nucleotide sequence ID" value="XM_056687590.1"/>
</dbReference>
<dbReference type="SUPFAM" id="SSF54236">
    <property type="entry name" value="Ubiquitin-like"/>
    <property type="match status" value="1"/>
</dbReference>
<organism evidence="3 4">
    <name type="scientific">Penicillium canariense</name>
    <dbReference type="NCBI Taxonomy" id="189055"/>
    <lineage>
        <taxon>Eukaryota</taxon>
        <taxon>Fungi</taxon>
        <taxon>Dikarya</taxon>
        <taxon>Ascomycota</taxon>
        <taxon>Pezizomycotina</taxon>
        <taxon>Eurotiomycetes</taxon>
        <taxon>Eurotiomycetidae</taxon>
        <taxon>Eurotiales</taxon>
        <taxon>Aspergillaceae</taxon>
        <taxon>Penicillium</taxon>
    </lineage>
</organism>
<evidence type="ECO:0000256" key="1">
    <source>
        <dbReference type="SAM" id="MobiDB-lite"/>
    </source>
</evidence>
<feature type="compositionally biased region" description="Polar residues" evidence="1">
    <location>
        <begin position="75"/>
        <end position="85"/>
    </location>
</feature>
<feature type="domain" description="UBX" evidence="2">
    <location>
        <begin position="450"/>
        <end position="527"/>
    </location>
</feature>
<comment type="caution">
    <text evidence="3">The sequence shown here is derived from an EMBL/GenBank/DDBJ whole genome shotgun (WGS) entry which is preliminary data.</text>
</comment>
<dbReference type="InterPro" id="IPR001012">
    <property type="entry name" value="UBX_dom"/>
</dbReference>
<feature type="region of interest" description="Disordered" evidence="1">
    <location>
        <begin position="162"/>
        <end position="208"/>
    </location>
</feature>
<dbReference type="Pfam" id="PF00789">
    <property type="entry name" value="UBX"/>
    <property type="match status" value="1"/>
</dbReference>
<dbReference type="CDD" id="cd01767">
    <property type="entry name" value="UBX"/>
    <property type="match status" value="1"/>
</dbReference>
<dbReference type="InterPro" id="IPR050730">
    <property type="entry name" value="UBX_domain-protein"/>
</dbReference>
<feature type="region of interest" description="Disordered" evidence="1">
    <location>
        <begin position="381"/>
        <end position="460"/>
    </location>
</feature>
<dbReference type="SMART" id="SM00594">
    <property type="entry name" value="UAS"/>
    <property type="match status" value="1"/>
</dbReference>
<dbReference type="InterPro" id="IPR036249">
    <property type="entry name" value="Thioredoxin-like_sf"/>
</dbReference>
<evidence type="ECO:0000313" key="3">
    <source>
        <dbReference type="EMBL" id="KAJ5166684.1"/>
    </source>
</evidence>
<dbReference type="GO" id="GO:0043161">
    <property type="term" value="P:proteasome-mediated ubiquitin-dependent protein catabolic process"/>
    <property type="evidence" value="ECO:0007669"/>
    <property type="project" value="TreeGrafter"/>
</dbReference>
<dbReference type="EMBL" id="JAPQKN010000003">
    <property type="protein sequence ID" value="KAJ5166684.1"/>
    <property type="molecule type" value="Genomic_DNA"/>
</dbReference>
<protein>
    <recommendedName>
        <fullName evidence="2">UBX domain-containing protein</fullName>
    </recommendedName>
</protein>
<dbReference type="OrthoDB" id="270602at2759"/>
<dbReference type="InterPro" id="IPR006577">
    <property type="entry name" value="UAS"/>
</dbReference>
<name>A0A9W9I4W3_9EURO</name>
<gene>
    <name evidence="3" type="ORF">N7482_005465</name>
</gene>
<dbReference type="PROSITE" id="PS50033">
    <property type="entry name" value="UBX"/>
    <property type="match status" value="1"/>
</dbReference>
<dbReference type="AlphaFoldDB" id="A0A9W9I4W3"/>
<dbReference type="Pfam" id="PF13899">
    <property type="entry name" value="Thioredoxin_7"/>
    <property type="match status" value="1"/>
</dbReference>
<feature type="compositionally biased region" description="Gly residues" evidence="1">
    <location>
        <begin position="104"/>
        <end position="120"/>
    </location>
</feature>
<dbReference type="CDD" id="cd02958">
    <property type="entry name" value="UAS"/>
    <property type="match status" value="1"/>
</dbReference>
<dbReference type="CDD" id="cd14273">
    <property type="entry name" value="UBA_TAP-C_like"/>
    <property type="match status" value="1"/>
</dbReference>
<accession>A0A9W9I4W3</accession>
<dbReference type="Proteomes" id="UP001149163">
    <property type="component" value="Unassembled WGS sequence"/>
</dbReference>
<evidence type="ECO:0000313" key="4">
    <source>
        <dbReference type="Proteomes" id="UP001149163"/>
    </source>
</evidence>
<dbReference type="Gene3D" id="3.10.20.90">
    <property type="entry name" value="Phosphatidylinositol 3-kinase Catalytic Subunit, Chain A, domain 1"/>
    <property type="match status" value="1"/>
</dbReference>
<dbReference type="SUPFAM" id="SSF52833">
    <property type="entry name" value="Thioredoxin-like"/>
    <property type="match status" value="1"/>
</dbReference>
<dbReference type="GeneID" id="81426766"/>
<feature type="compositionally biased region" description="Basic and acidic residues" evidence="1">
    <location>
        <begin position="391"/>
        <end position="413"/>
    </location>
</feature>
<dbReference type="PANTHER" id="PTHR23322:SF6">
    <property type="entry name" value="UBX DOMAIN-CONTAINING PROTEIN 7"/>
    <property type="match status" value="1"/>
</dbReference>
<keyword evidence="4" id="KW-1185">Reference proteome</keyword>
<feature type="compositionally biased region" description="Acidic residues" evidence="1">
    <location>
        <begin position="414"/>
        <end position="429"/>
    </location>
</feature>
<dbReference type="PANTHER" id="PTHR23322">
    <property type="entry name" value="FAS-ASSOCIATED PROTEIN"/>
    <property type="match status" value="1"/>
</dbReference>
<reference evidence="3" key="1">
    <citation type="submission" date="2022-11" db="EMBL/GenBank/DDBJ databases">
        <authorList>
            <person name="Petersen C."/>
        </authorList>
    </citation>
    <scope>NUCLEOTIDE SEQUENCE</scope>
    <source>
        <strain evidence="3">IBT 26290</strain>
    </source>
</reference>
<dbReference type="InterPro" id="IPR009060">
    <property type="entry name" value="UBA-like_sf"/>
</dbReference>
<dbReference type="InterPro" id="IPR029071">
    <property type="entry name" value="Ubiquitin-like_domsf"/>
</dbReference>
<reference evidence="3" key="2">
    <citation type="journal article" date="2023" name="IMA Fungus">
        <title>Comparative genomic study of the Penicillium genus elucidates a diverse pangenome and 15 lateral gene transfer events.</title>
        <authorList>
            <person name="Petersen C."/>
            <person name="Sorensen T."/>
            <person name="Nielsen M.R."/>
            <person name="Sondergaard T.E."/>
            <person name="Sorensen J.L."/>
            <person name="Fitzpatrick D.A."/>
            <person name="Frisvad J.C."/>
            <person name="Nielsen K.L."/>
        </authorList>
    </citation>
    <scope>NUCLEOTIDE SEQUENCE</scope>
    <source>
        <strain evidence="3">IBT 26290</strain>
    </source>
</reference>